<dbReference type="AlphaFoldDB" id="A0A7W8JZ38"/>
<keyword evidence="1" id="KW-1133">Transmembrane helix</keyword>
<dbReference type="Pfam" id="PF13473">
    <property type="entry name" value="Cupredoxin_1"/>
    <property type="match status" value="1"/>
</dbReference>
<accession>A0A7W8JZ38</accession>
<gene>
    <name evidence="3" type="ORF">HNQ08_003533</name>
</gene>
<evidence type="ECO:0000259" key="2">
    <source>
        <dbReference type="Pfam" id="PF13473"/>
    </source>
</evidence>
<proteinExistence type="predicted"/>
<dbReference type="InterPro" id="IPR008972">
    <property type="entry name" value="Cupredoxin"/>
</dbReference>
<dbReference type="EMBL" id="JACHFL010000010">
    <property type="protein sequence ID" value="MBB5364421.1"/>
    <property type="molecule type" value="Genomic_DNA"/>
</dbReference>
<keyword evidence="1" id="KW-0472">Membrane</keyword>
<keyword evidence="1" id="KW-0812">Transmembrane</keyword>
<organism evidence="3 4">
    <name type="scientific">Deinococcus humi</name>
    <dbReference type="NCBI Taxonomy" id="662880"/>
    <lineage>
        <taxon>Bacteria</taxon>
        <taxon>Thermotogati</taxon>
        <taxon>Deinococcota</taxon>
        <taxon>Deinococci</taxon>
        <taxon>Deinococcales</taxon>
        <taxon>Deinococcaceae</taxon>
        <taxon>Deinococcus</taxon>
    </lineage>
</organism>
<dbReference type="RefSeq" id="WP_221284260.1">
    <property type="nucleotide sequence ID" value="NZ_JACHFL010000010.1"/>
</dbReference>
<dbReference type="InterPro" id="IPR028096">
    <property type="entry name" value="EfeO_Cupredoxin"/>
</dbReference>
<dbReference type="Proteomes" id="UP000552709">
    <property type="component" value="Unassembled WGS sequence"/>
</dbReference>
<sequence length="125" mass="14145">MNTAQWMVTLVGFGLIAWIVWYFWLYERQSVQARAEEGGMQEIDVTVKGGYQPAVIEVQAGQPVRLNFTRREASTCGEEVVFPAFGQRAHLPENQTVPLEVTPAQPGEYEFTCGMNMYRGKLIAR</sequence>
<dbReference type="Gene3D" id="2.60.40.420">
    <property type="entry name" value="Cupredoxins - blue copper proteins"/>
    <property type="match status" value="1"/>
</dbReference>
<feature type="domain" description="EfeO-type cupredoxin-like" evidence="2">
    <location>
        <begin position="16"/>
        <end position="124"/>
    </location>
</feature>
<dbReference type="SUPFAM" id="SSF49503">
    <property type="entry name" value="Cupredoxins"/>
    <property type="match status" value="1"/>
</dbReference>
<reference evidence="3 4" key="1">
    <citation type="submission" date="2020-08" db="EMBL/GenBank/DDBJ databases">
        <title>Genomic Encyclopedia of Type Strains, Phase IV (KMG-IV): sequencing the most valuable type-strain genomes for metagenomic binning, comparative biology and taxonomic classification.</title>
        <authorList>
            <person name="Goeker M."/>
        </authorList>
    </citation>
    <scope>NUCLEOTIDE SEQUENCE [LARGE SCALE GENOMIC DNA]</scope>
    <source>
        <strain evidence="3 4">DSM 27939</strain>
    </source>
</reference>
<protein>
    <submittedName>
        <fullName evidence="3">Plastocyanin domain-containing protein</fullName>
    </submittedName>
</protein>
<comment type="caution">
    <text evidence="3">The sequence shown here is derived from an EMBL/GenBank/DDBJ whole genome shotgun (WGS) entry which is preliminary data.</text>
</comment>
<feature type="transmembrane region" description="Helical" evidence="1">
    <location>
        <begin position="6"/>
        <end position="25"/>
    </location>
</feature>
<evidence type="ECO:0000313" key="4">
    <source>
        <dbReference type="Proteomes" id="UP000552709"/>
    </source>
</evidence>
<evidence type="ECO:0000256" key="1">
    <source>
        <dbReference type="SAM" id="Phobius"/>
    </source>
</evidence>
<name>A0A7W8JZ38_9DEIO</name>
<evidence type="ECO:0000313" key="3">
    <source>
        <dbReference type="EMBL" id="MBB5364421.1"/>
    </source>
</evidence>
<keyword evidence="4" id="KW-1185">Reference proteome</keyword>